<dbReference type="GO" id="GO:0052621">
    <property type="term" value="F:diguanylate cyclase activity"/>
    <property type="evidence" value="ECO:0007669"/>
    <property type="project" value="UniProtKB-EC"/>
</dbReference>
<sequence>MPKEWSSFRITLLLYLVVLILPFSFYFVYSSFKTMQQDTKIVRQSSWIAGAMEHAANKKDQQMIQQIDKTLTVLSLWTAKNNDSELYIGANTLSEDFSKINACWSTYKEGSSTQNEKCYDLAENMAVNIEKMVYMKQKKIINVFYISLFAAMILALLMIYLVRVYIHKQMKKHAIHDHDTHLFNQKYFLAELHTTVARAKRENSPLSMFFLSVDNFGTYDAKQQKYLAQKTAHILSTVTRDSDTVCRYDDDHFAVLMPLADQEHAIHLEERMREAVKGYDFHLTPEPQFSFKTTQLNDNETEEDFIERSRK</sequence>
<gene>
    <name evidence="5" type="ORF">AS592_02055</name>
</gene>
<feature type="transmembrane region" description="Helical" evidence="3">
    <location>
        <begin position="140"/>
        <end position="162"/>
    </location>
</feature>
<dbReference type="PANTHER" id="PTHR45138">
    <property type="entry name" value="REGULATORY COMPONENTS OF SENSORY TRANSDUCTION SYSTEM"/>
    <property type="match status" value="1"/>
</dbReference>
<keyword evidence="6" id="KW-1185">Reference proteome</keyword>
<dbReference type="InterPro" id="IPR029787">
    <property type="entry name" value="Nucleotide_cyclase"/>
</dbReference>
<dbReference type="Proteomes" id="UP000075359">
    <property type="component" value="Unassembled WGS sequence"/>
</dbReference>
<comment type="catalytic activity">
    <reaction evidence="2">
        <text>2 GTP = 3',3'-c-di-GMP + 2 diphosphate</text>
        <dbReference type="Rhea" id="RHEA:24898"/>
        <dbReference type="ChEBI" id="CHEBI:33019"/>
        <dbReference type="ChEBI" id="CHEBI:37565"/>
        <dbReference type="ChEBI" id="CHEBI:58805"/>
        <dbReference type="EC" id="2.7.7.65"/>
    </reaction>
</comment>
<evidence type="ECO:0000313" key="6">
    <source>
        <dbReference type="Proteomes" id="UP000075359"/>
    </source>
</evidence>
<feature type="domain" description="GGDEF" evidence="4">
    <location>
        <begin position="204"/>
        <end position="311"/>
    </location>
</feature>
<protein>
    <recommendedName>
        <fullName evidence="1">diguanylate cyclase</fullName>
        <ecNumber evidence="1">2.7.7.65</ecNumber>
    </recommendedName>
</protein>
<keyword evidence="3" id="KW-0472">Membrane</keyword>
<dbReference type="InterPro" id="IPR000160">
    <property type="entry name" value="GGDEF_dom"/>
</dbReference>
<evidence type="ECO:0000256" key="2">
    <source>
        <dbReference type="ARBA" id="ARBA00034247"/>
    </source>
</evidence>
<feature type="transmembrane region" description="Helical" evidence="3">
    <location>
        <begin position="12"/>
        <end position="29"/>
    </location>
</feature>
<dbReference type="EC" id="2.7.7.65" evidence="1"/>
<dbReference type="SUPFAM" id="SSF55073">
    <property type="entry name" value="Nucleotide cyclase"/>
    <property type="match status" value="1"/>
</dbReference>
<keyword evidence="3" id="KW-0812">Transmembrane</keyword>
<dbReference type="Pfam" id="PF00990">
    <property type="entry name" value="GGDEF"/>
    <property type="match status" value="1"/>
</dbReference>
<evidence type="ECO:0000313" key="5">
    <source>
        <dbReference type="EMBL" id="KYJ86171.1"/>
    </source>
</evidence>
<evidence type="ECO:0000259" key="4">
    <source>
        <dbReference type="PROSITE" id="PS50887"/>
    </source>
</evidence>
<dbReference type="AlphaFoldDB" id="A0A151CF73"/>
<dbReference type="PANTHER" id="PTHR45138:SF9">
    <property type="entry name" value="DIGUANYLATE CYCLASE DGCM-RELATED"/>
    <property type="match status" value="1"/>
</dbReference>
<evidence type="ECO:0000256" key="3">
    <source>
        <dbReference type="SAM" id="Phobius"/>
    </source>
</evidence>
<dbReference type="CDD" id="cd01949">
    <property type="entry name" value="GGDEF"/>
    <property type="match status" value="1"/>
</dbReference>
<dbReference type="NCBIfam" id="TIGR00254">
    <property type="entry name" value="GGDEF"/>
    <property type="match status" value="1"/>
</dbReference>
<dbReference type="STRING" id="1630136.AS592_02055"/>
<dbReference type="EMBL" id="LNKT01000045">
    <property type="protein sequence ID" value="KYJ86171.1"/>
    <property type="molecule type" value="Genomic_DNA"/>
</dbReference>
<comment type="caution">
    <text evidence="5">The sequence shown here is derived from an EMBL/GenBank/DDBJ whole genome shotgun (WGS) entry which is preliminary data.</text>
</comment>
<name>A0A151CF73_9BACT</name>
<keyword evidence="3" id="KW-1133">Transmembrane helix</keyword>
<evidence type="ECO:0000256" key="1">
    <source>
        <dbReference type="ARBA" id="ARBA00012528"/>
    </source>
</evidence>
<dbReference type="InterPro" id="IPR043128">
    <property type="entry name" value="Rev_trsase/Diguanyl_cyclase"/>
</dbReference>
<dbReference type="PROSITE" id="PS50887">
    <property type="entry name" value="GGDEF"/>
    <property type="match status" value="1"/>
</dbReference>
<accession>A0A151CF73</accession>
<organism evidence="5 6">
    <name type="scientific">Sulfurovum riftiae</name>
    <dbReference type="NCBI Taxonomy" id="1630136"/>
    <lineage>
        <taxon>Bacteria</taxon>
        <taxon>Pseudomonadati</taxon>
        <taxon>Campylobacterota</taxon>
        <taxon>Epsilonproteobacteria</taxon>
        <taxon>Campylobacterales</taxon>
        <taxon>Sulfurovaceae</taxon>
        <taxon>Sulfurovum</taxon>
    </lineage>
</organism>
<dbReference type="SMART" id="SM00267">
    <property type="entry name" value="GGDEF"/>
    <property type="match status" value="1"/>
</dbReference>
<reference evidence="5 6" key="1">
    <citation type="submission" date="2015-11" db="EMBL/GenBank/DDBJ databases">
        <title>Draft genome of Sulfurovum riftiae 1812E, a member of the Epsilonproteobacteria isolated from the tube of the deep-sea hydrothermal vent tubewom Riftia pachyptila.</title>
        <authorList>
            <person name="Vetriani C."/>
            <person name="Giovannelli D."/>
        </authorList>
    </citation>
    <scope>NUCLEOTIDE SEQUENCE [LARGE SCALE GENOMIC DNA]</scope>
    <source>
        <strain evidence="5 6">1812E</strain>
    </source>
</reference>
<proteinExistence type="predicted"/>
<dbReference type="Gene3D" id="3.30.70.270">
    <property type="match status" value="1"/>
</dbReference>
<dbReference type="InterPro" id="IPR050469">
    <property type="entry name" value="Diguanylate_Cyclase"/>
</dbReference>